<organism evidence="1">
    <name type="scientific">uncultured Microcoleus sp</name>
    <dbReference type="NCBI Taxonomy" id="259945"/>
    <lineage>
        <taxon>Bacteria</taxon>
        <taxon>Bacillati</taxon>
        <taxon>Cyanobacteriota</taxon>
        <taxon>Cyanophyceae</taxon>
        <taxon>Oscillatoriophycideae</taxon>
        <taxon>Oscillatoriales</taxon>
        <taxon>Microcoleaceae</taxon>
        <taxon>Microcoleus</taxon>
        <taxon>environmental samples</taxon>
    </lineage>
</organism>
<evidence type="ECO:0000313" key="1">
    <source>
        <dbReference type="EMBL" id="CAA9419231.1"/>
    </source>
</evidence>
<proteinExistence type="predicted"/>
<name>A0A6J4PMZ3_9CYAN</name>
<reference evidence="1" key="1">
    <citation type="submission" date="2020-02" db="EMBL/GenBank/DDBJ databases">
        <authorList>
            <person name="Meier V. D."/>
        </authorList>
    </citation>
    <scope>NUCLEOTIDE SEQUENCE</scope>
    <source>
        <strain evidence="1">AVDCRST_MAG84</strain>
    </source>
</reference>
<accession>A0A6J4PMZ3</accession>
<dbReference type="AlphaFoldDB" id="A0A6J4PMZ3"/>
<sequence>MCKNILKIYDSQAQIHELENKLILAPINFLTAFGPLEIVVSASLHRLKL</sequence>
<dbReference type="EMBL" id="CADCTZ010001800">
    <property type="protein sequence ID" value="CAA9419231.1"/>
    <property type="molecule type" value="Genomic_DNA"/>
</dbReference>
<protein>
    <submittedName>
        <fullName evidence="1">Uncharacterized protein</fullName>
    </submittedName>
</protein>
<gene>
    <name evidence="1" type="ORF">AVDCRST_MAG84-7045</name>
</gene>